<keyword evidence="2" id="KW-0547">Nucleotide-binding</keyword>
<dbReference type="Pfam" id="PF12555">
    <property type="entry name" value="SteA-like_C"/>
    <property type="match status" value="1"/>
</dbReference>
<reference evidence="8" key="1">
    <citation type="journal article" date="2020" name="mSystems">
        <title>Genome- and Community-Level Interaction Insights into Carbon Utilization and Element Cycling Functions of Hydrothermarchaeota in Hydrothermal Sediment.</title>
        <authorList>
            <person name="Zhou Z."/>
            <person name="Liu Y."/>
            <person name="Xu W."/>
            <person name="Pan J."/>
            <person name="Luo Z.H."/>
            <person name="Li M."/>
        </authorList>
    </citation>
    <scope>NUCLEOTIDE SEQUENCE [LARGE SCALE GENOMIC DNA]</scope>
    <source>
        <strain evidence="8">SpSt-102</strain>
    </source>
</reference>
<evidence type="ECO:0000259" key="6">
    <source>
        <dbReference type="Pfam" id="PF04263"/>
    </source>
</evidence>
<dbReference type="EMBL" id="DRUZ01000037">
    <property type="protein sequence ID" value="HHS01485.1"/>
    <property type="molecule type" value="Genomic_DNA"/>
</dbReference>
<accession>A0A7C5V4Y7</accession>
<keyword evidence="5" id="KW-0472">Membrane</keyword>
<evidence type="ECO:0000256" key="1">
    <source>
        <dbReference type="ARBA" id="ARBA00022679"/>
    </source>
</evidence>
<evidence type="ECO:0000256" key="4">
    <source>
        <dbReference type="ARBA" id="ARBA00022840"/>
    </source>
</evidence>
<dbReference type="GO" id="GO:0004788">
    <property type="term" value="F:thiamine diphosphokinase activity"/>
    <property type="evidence" value="ECO:0007669"/>
    <property type="project" value="InterPro"/>
</dbReference>
<evidence type="ECO:0000256" key="5">
    <source>
        <dbReference type="SAM" id="Phobius"/>
    </source>
</evidence>
<dbReference type="InterPro" id="IPR007371">
    <property type="entry name" value="TPK_catalytic"/>
</dbReference>
<dbReference type="NCBIfam" id="NF040608">
    <property type="entry name" value="division_SteA"/>
    <property type="match status" value="1"/>
</dbReference>
<evidence type="ECO:0000313" key="8">
    <source>
        <dbReference type="EMBL" id="HHS01485.1"/>
    </source>
</evidence>
<evidence type="ECO:0000256" key="3">
    <source>
        <dbReference type="ARBA" id="ARBA00022777"/>
    </source>
</evidence>
<keyword evidence="5" id="KW-0812">Transmembrane</keyword>
<dbReference type="SUPFAM" id="SSF63999">
    <property type="entry name" value="Thiamin pyrophosphokinase, catalytic domain"/>
    <property type="match status" value="1"/>
</dbReference>
<dbReference type="GO" id="GO:0016301">
    <property type="term" value="F:kinase activity"/>
    <property type="evidence" value="ECO:0007669"/>
    <property type="project" value="UniProtKB-KW"/>
</dbReference>
<dbReference type="Pfam" id="PF04263">
    <property type="entry name" value="TPK_catalytic"/>
    <property type="match status" value="1"/>
</dbReference>
<feature type="transmembrane region" description="Helical" evidence="5">
    <location>
        <begin position="333"/>
        <end position="362"/>
    </location>
</feature>
<name>A0A7C5V4Y7_9FIRM</name>
<evidence type="ECO:0000256" key="2">
    <source>
        <dbReference type="ARBA" id="ARBA00022741"/>
    </source>
</evidence>
<keyword evidence="3" id="KW-0418">Kinase</keyword>
<sequence length="371" mass="41690">MIRGKVRVDRRTKNLVRRLRPGEIPVILHEDIDEVAAYSLLEKKVKVVINCAKSFTGRFPAVGAKILLSHEVIMIDDLGEEVFNRIKEGDIIEIKNDKIFLNGEYLCDAKYLSKLEFESFYQKSFKEMENLLEDFIENTLEYAKKEKGFILGQFEMPDISTKIAGRHVLVVTRGSSFKKDIKAIKGYITEVKPVVIAVDGAADALLEEKIRPNIIIGDMDSVSEESLYKCDEIIVHSYPNGYAPGLKKVEALGLKAKIVACPGTSEDVALLLAYEKGAELIVSVGSHSSMLDFLEKGRKGMSSTFLVRLKIGPKLVDARGVSKLYTEKVSFKYIGVLLFSALIPILAILMVTPPFQYFFYLIQLKLRVILR</sequence>
<keyword evidence="4" id="KW-0067">ATP-binding</keyword>
<dbReference type="InterPro" id="IPR022215">
    <property type="entry name" value="SteA-like_C"/>
</dbReference>
<dbReference type="GO" id="GO:0005524">
    <property type="term" value="F:ATP binding"/>
    <property type="evidence" value="ECO:0007669"/>
    <property type="project" value="UniProtKB-KW"/>
</dbReference>
<proteinExistence type="predicted"/>
<protein>
    <submittedName>
        <fullName evidence="8">DUF115 domain-containing protein</fullName>
    </submittedName>
</protein>
<dbReference type="InterPro" id="IPR036759">
    <property type="entry name" value="TPK_catalytic_sf"/>
</dbReference>
<evidence type="ECO:0000259" key="7">
    <source>
        <dbReference type="Pfam" id="PF12555"/>
    </source>
</evidence>
<dbReference type="InterPro" id="IPR047795">
    <property type="entry name" value="Put_SteA-like"/>
</dbReference>
<feature type="domain" description="Thiamin pyrophosphokinase catalytic" evidence="6">
    <location>
        <begin position="192"/>
        <end position="234"/>
    </location>
</feature>
<keyword evidence="5" id="KW-1133">Transmembrane helix</keyword>
<dbReference type="Gene3D" id="3.40.50.10240">
    <property type="entry name" value="Thiamin pyrophosphokinase, catalytic domain"/>
    <property type="match status" value="1"/>
</dbReference>
<dbReference type="GO" id="GO:0009229">
    <property type="term" value="P:thiamine diphosphate biosynthetic process"/>
    <property type="evidence" value="ECO:0007669"/>
    <property type="project" value="InterPro"/>
</dbReference>
<keyword evidence="1" id="KW-0808">Transferase</keyword>
<organism evidence="8">
    <name type="scientific">Caldicellulosiruptor owensensis</name>
    <dbReference type="NCBI Taxonomy" id="55205"/>
    <lineage>
        <taxon>Bacteria</taxon>
        <taxon>Bacillati</taxon>
        <taxon>Bacillota</taxon>
        <taxon>Bacillota incertae sedis</taxon>
        <taxon>Caldicellulosiruptorales</taxon>
        <taxon>Caldicellulosiruptoraceae</taxon>
        <taxon>Caldicellulosiruptor</taxon>
    </lineage>
</organism>
<gene>
    <name evidence="8" type="ORF">ENL71_02980</name>
</gene>
<feature type="domain" description="SteA-like C-terminal" evidence="7">
    <location>
        <begin position="319"/>
        <end position="369"/>
    </location>
</feature>
<dbReference type="AlphaFoldDB" id="A0A7C5V4Y7"/>
<comment type="caution">
    <text evidence="8">The sequence shown here is derived from an EMBL/GenBank/DDBJ whole genome shotgun (WGS) entry which is preliminary data.</text>
</comment>